<dbReference type="AlphaFoldDB" id="E5YB30"/>
<dbReference type="Pfam" id="PF05443">
    <property type="entry name" value="ROS_MUCR"/>
    <property type="match status" value="1"/>
</dbReference>
<dbReference type="OrthoDB" id="5456893at2"/>
<keyword evidence="3" id="KW-1185">Reference proteome</keyword>
<evidence type="ECO:0000313" key="2">
    <source>
        <dbReference type="EMBL" id="EFV42789.1"/>
    </source>
</evidence>
<dbReference type="EMBL" id="ADCP02000001">
    <property type="protein sequence ID" value="EFV42789.1"/>
    <property type="molecule type" value="Genomic_DNA"/>
</dbReference>
<name>E5YB30_BILW3</name>
<dbReference type="RefSeq" id="WP_005030198.1">
    <property type="nucleotide sequence ID" value="NZ_KE150238.1"/>
</dbReference>
<dbReference type="GO" id="GO:0008270">
    <property type="term" value="F:zinc ion binding"/>
    <property type="evidence" value="ECO:0007669"/>
    <property type="project" value="InterPro"/>
</dbReference>
<dbReference type="Proteomes" id="UP000006034">
    <property type="component" value="Unassembled WGS sequence"/>
</dbReference>
<evidence type="ECO:0000313" key="3">
    <source>
        <dbReference type="Proteomes" id="UP000006034"/>
    </source>
</evidence>
<accession>E5YB30</accession>
<reference evidence="2 3" key="1">
    <citation type="submission" date="2010-10" db="EMBL/GenBank/DDBJ databases">
        <authorList>
            <consortium name="The Broad Institute Genome Sequencing Platform"/>
            <person name="Ward D."/>
            <person name="Earl A."/>
            <person name="Feldgarden M."/>
            <person name="Young S.K."/>
            <person name="Gargeya S."/>
            <person name="Zeng Q."/>
            <person name="Alvarado L."/>
            <person name="Berlin A."/>
            <person name="Bochicchio J."/>
            <person name="Chapman S.B."/>
            <person name="Chen Z."/>
            <person name="Freedman E."/>
            <person name="Gellesch M."/>
            <person name="Goldberg J."/>
            <person name="Griggs A."/>
            <person name="Gujja S."/>
            <person name="Heilman E."/>
            <person name="Heiman D."/>
            <person name="Howarth C."/>
            <person name="Mehta T."/>
            <person name="Neiman D."/>
            <person name="Pearson M."/>
            <person name="Roberts A."/>
            <person name="Saif S."/>
            <person name="Shea T."/>
            <person name="Shenoy N."/>
            <person name="Sisk P."/>
            <person name="Stolte C."/>
            <person name="Sykes S."/>
            <person name="White J."/>
            <person name="Yandava C."/>
            <person name="Allen-Vercoe E."/>
            <person name="Sibley C."/>
            <person name="Ambrose C.E."/>
            <person name="Strauss J."/>
            <person name="Daigneault M."/>
            <person name="Haas B."/>
            <person name="Nusbaum C."/>
            <person name="Birren B."/>
        </authorList>
    </citation>
    <scope>NUCLEOTIDE SEQUENCE [LARGE SCALE GENOMIC DNA]</scope>
    <source>
        <strain evidence="2 3">3_1_6</strain>
    </source>
</reference>
<protein>
    <recommendedName>
        <fullName evidence="4">Transcriptional regulator, MucR family</fullName>
    </recommendedName>
</protein>
<sequence length="159" mass="17879">MMISDAELLKLVMDRYPEQPAQFLIEQFTVMKAGLIQANNKLAGMDSEALSESLCCAEDAQKEETVSEPSAPKKKYTRRNLVVKPEEAISEQEIACCICGKTFQNLTTKHIQSHDLTVEEYKKLCGYGPEQKLISSKLLNKLQANVLKAQQAREKKKAE</sequence>
<dbReference type="Gene3D" id="1.10.10.1550">
    <property type="entry name" value="ROS/MUCR transcriptional regulator protein"/>
    <property type="match status" value="1"/>
</dbReference>
<comment type="similarity">
    <text evidence="1">Belongs to the ros/MucR family.</text>
</comment>
<dbReference type="InterPro" id="IPR008807">
    <property type="entry name" value="ROS_MUCR"/>
</dbReference>
<organism evidence="2 3">
    <name type="scientific">Bilophila wadsworthia (strain 3_1_6)</name>
    <dbReference type="NCBI Taxonomy" id="563192"/>
    <lineage>
        <taxon>Bacteria</taxon>
        <taxon>Pseudomonadati</taxon>
        <taxon>Thermodesulfobacteriota</taxon>
        <taxon>Desulfovibrionia</taxon>
        <taxon>Desulfovibrionales</taxon>
        <taxon>Desulfovibrionaceae</taxon>
        <taxon>Bilophila</taxon>
    </lineage>
</organism>
<dbReference type="InterPro" id="IPR041920">
    <property type="entry name" value="ROS/MUCR_sf"/>
</dbReference>
<proteinExistence type="inferred from homology"/>
<reference evidence="2 3" key="2">
    <citation type="submission" date="2013-04" db="EMBL/GenBank/DDBJ databases">
        <title>The Genome Sequence of Bilophila wadsworthia 3_1_6.</title>
        <authorList>
            <consortium name="The Broad Institute Genomics Platform"/>
            <person name="Earl A."/>
            <person name="Ward D."/>
            <person name="Feldgarden M."/>
            <person name="Gevers D."/>
            <person name="Sibley C."/>
            <person name="Strauss J."/>
            <person name="Allen-Vercoe E."/>
            <person name="Walker B."/>
            <person name="Young S."/>
            <person name="Zeng Q."/>
            <person name="Gargeya S."/>
            <person name="Fitzgerald M."/>
            <person name="Haas B."/>
            <person name="Abouelleil A."/>
            <person name="Allen A.W."/>
            <person name="Alvarado L."/>
            <person name="Arachchi H.M."/>
            <person name="Berlin A.M."/>
            <person name="Chapman S.B."/>
            <person name="Gainer-Dewar J."/>
            <person name="Goldberg J."/>
            <person name="Griggs A."/>
            <person name="Gujja S."/>
            <person name="Hansen M."/>
            <person name="Howarth C."/>
            <person name="Imamovic A."/>
            <person name="Ireland A."/>
            <person name="Larimer J."/>
            <person name="McCowan C."/>
            <person name="Murphy C."/>
            <person name="Pearson M."/>
            <person name="Poon T.W."/>
            <person name="Priest M."/>
            <person name="Roberts A."/>
            <person name="Saif S."/>
            <person name="Shea T."/>
            <person name="Sisk P."/>
            <person name="Sykes S."/>
            <person name="Wortman J."/>
            <person name="Nusbaum C."/>
            <person name="Birren B."/>
        </authorList>
    </citation>
    <scope>NUCLEOTIDE SEQUENCE [LARGE SCALE GENOMIC DNA]</scope>
    <source>
        <strain evidence="2 3">3_1_6</strain>
    </source>
</reference>
<dbReference type="HOGENOM" id="CLU_1522806_0_0_7"/>
<gene>
    <name evidence="2" type="ORF">HMPREF0179_03403</name>
</gene>
<dbReference type="GO" id="GO:0003677">
    <property type="term" value="F:DNA binding"/>
    <property type="evidence" value="ECO:0007669"/>
    <property type="project" value="InterPro"/>
</dbReference>
<dbReference type="GO" id="GO:0006355">
    <property type="term" value="P:regulation of DNA-templated transcription"/>
    <property type="evidence" value="ECO:0007669"/>
    <property type="project" value="InterPro"/>
</dbReference>
<evidence type="ECO:0000256" key="1">
    <source>
        <dbReference type="ARBA" id="ARBA00007031"/>
    </source>
</evidence>
<comment type="caution">
    <text evidence="2">The sequence shown here is derived from an EMBL/GenBank/DDBJ whole genome shotgun (WGS) entry which is preliminary data.</text>
</comment>
<dbReference type="GeneID" id="78085048"/>
<evidence type="ECO:0008006" key="4">
    <source>
        <dbReference type="Google" id="ProtNLM"/>
    </source>
</evidence>